<protein>
    <recommendedName>
        <fullName evidence="2">histidine kinase</fullName>
        <ecNumber evidence="2">2.7.13.3</ecNumber>
    </recommendedName>
</protein>
<proteinExistence type="predicted"/>
<reference evidence="8" key="1">
    <citation type="submission" date="2021-07" db="EMBL/GenBank/DDBJ databases">
        <title>Shinella sp. nov., a novel member of the genus Shinella from water.</title>
        <authorList>
            <person name="Deng Y."/>
        </authorList>
    </citation>
    <scope>NUCLEOTIDE SEQUENCE</scope>
    <source>
        <strain evidence="8">CPCC 100929</strain>
    </source>
</reference>
<dbReference type="InterPro" id="IPR036890">
    <property type="entry name" value="HATPase_C_sf"/>
</dbReference>
<dbReference type="SUPFAM" id="SSF55874">
    <property type="entry name" value="ATPase domain of HSP90 chaperone/DNA topoisomerase II/histidine kinase"/>
    <property type="match status" value="1"/>
</dbReference>
<dbReference type="CDD" id="cd00082">
    <property type="entry name" value="HisKA"/>
    <property type="match status" value="1"/>
</dbReference>
<accession>A0ABT1R7T4</accession>
<dbReference type="EMBL" id="WHSB02000004">
    <property type="protein sequence ID" value="MCQ4631237.1"/>
    <property type="molecule type" value="Genomic_DNA"/>
</dbReference>
<dbReference type="InterPro" id="IPR005467">
    <property type="entry name" value="His_kinase_dom"/>
</dbReference>
<dbReference type="InterPro" id="IPR003594">
    <property type="entry name" value="HATPase_dom"/>
</dbReference>
<dbReference type="SMART" id="SM00065">
    <property type="entry name" value="GAF"/>
    <property type="match status" value="1"/>
</dbReference>
<dbReference type="SUPFAM" id="SSF47384">
    <property type="entry name" value="Homodimeric domain of signal transducing histidine kinase"/>
    <property type="match status" value="1"/>
</dbReference>
<evidence type="ECO:0000313" key="8">
    <source>
        <dbReference type="EMBL" id="MCQ4631237.1"/>
    </source>
</evidence>
<dbReference type="PANTHER" id="PTHR43711">
    <property type="entry name" value="TWO-COMPONENT HISTIDINE KINASE"/>
    <property type="match status" value="1"/>
</dbReference>
<evidence type="ECO:0000256" key="2">
    <source>
        <dbReference type="ARBA" id="ARBA00012438"/>
    </source>
</evidence>
<keyword evidence="3" id="KW-0597">Phosphoprotein</keyword>
<sequence length="408" mass="44313">MGQNYDGDVEMVRQIPAVPSILDVVCKVTGMGFAAVARVTEDRWIACEVLDNIDFGLKSGGELRIETTICNEIRDSRQAVIIDHVSEDKTFSSHHTPALYGFQSYISMPIILADGSFFGTLCAIDPRPMRLNTPETIGMFKLFAELIAVHVDARSALIASRESLVLENERLAASQGKLLDAQAASELREQFIAVLGHDLRNPLAAISGGTNFLLRRIDDDQSRSVLQKMAASVQRMAGLIDNVMDFARGRLGGGLTLTKTTKSLEPMLVTVMDEIKAAFPHRQIEISLALAHDVHGDHARLGQLFSNLLGNAIAHGSEDSPVRVEVTTNPAGFTLVVENGGTKIPPETLEQLFQPFRRGKVRDSLQGLGLGLFIASEIAKAHGGTLTVVSDDERTRFTLTVPGYVPGK</sequence>
<dbReference type="SUPFAM" id="SSF55781">
    <property type="entry name" value="GAF domain-like"/>
    <property type="match status" value="1"/>
</dbReference>
<dbReference type="Pfam" id="PF01590">
    <property type="entry name" value="GAF"/>
    <property type="match status" value="1"/>
</dbReference>
<dbReference type="InterPro" id="IPR003661">
    <property type="entry name" value="HisK_dim/P_dom"/>
</dbReference>
<dbReference type="SMART" id="SM00388">
    <property type="entry name" value="HisKA"/>
    <property type="match status" value="1"/>
</dbReference>
<name>A0ABT1R7T4_9HYPH</name>
<dbReference type="Pfam" id="PF00512">
    <property type="entry name" value="HisKA"/>
    <property type="match status" value="1"/>
</dbReference>
<comment type="caution">
    <text evidence="8">The sequence shown here is derived from an EMBL/GenBank/DDBJ whole genome shotgun (WGS) entry which is preliminary data.</text>
</comment>
<evidence type="ECO:0000256" key="6">
    <source>
        <dbReference type="ARBA" id="ARBA00023012"/>
    </source>
</evidence>
<dbReference type="InterPro" id="IPR004358">
    <property type="entry name" value="Sig_transdc_His_kin-like_C"/>
</dbReference>
<keyword evidence="9" id="KW-1185">Reference proteome</keyword>
<dbReference type="PROSITE" id="PS50109">
    <property type="entry name" value="HIS_KIN"/>
    <property type="match status" value="1"/>
</dbReference>
<feature type="domain" description="Histidine kinase" evidence="7">
    <location>
        <begin position="194"/>
        <end position="405"/>
    </location>
</feature>
<gene>
    <name evidence="8" type="ORF">GB927_014380</name>
</gene>
<dbReference type="Gene3D" id="3.30.450.40">
    <property type="match status" value="1"/>
</dbReference>
<dbReference type="GO" id="GO:0016301">
    <property type="term" value="F:kinase activity"/>
    <property type="evidence" value="ECO:0007669"/>
    <property type="project" value="UniProtKB-KW"/>
</dbReference>
<dbReference type="PRINTS" id="PR00344">
    <property type="entry name" value="BCTRLSENSOR"/>
</dbReference>
<evidence type="ECO:0000313" key="9">
    <source>
        <dbReference type="Proteomes" id="UP000996601"/>
    </source>
</evidence>
<organism evidence="8 9">
    <name type="scientific">Shinella lacus</name>
    <dbReference type="NCBI Taxonomy" id="2654216"/>
    <lineage>
        <taxon>Bacteria</taxon>
        <taxon>Pseudomonadati</taxon>
        <taxon>Pseudomonadota</taxon>
        <taxon>Alphaproteobacteria</taxon>
        <taxon>Hyphomicrobiales</taxon>
        <taxon>Rhizobiaceae</taxon>
        <taxon>Shinella</taxon>
    </lineage>
</organism>
<dbReference type="Proteomes" id="UP000996601">
    <property type="component" value="Unassembled WGS sequence"/>
</dbReference>
<dbReference type="InterPro" id="IPR003018">
    <property type="entry name" value="GAF"/>
</dbReference>
<evidence type="ECO:0000256" key="4">
    <source>
        <dbReference type="ARBA" id="ARBA00022679"/>
    </source>
</evidence>
<evidence type="ECO:0000256" key="5">
    <source>
        <dbReference type="ARBA" id="ARBA00022777"/>
    </source>
</evidence>
<comment type="catalytic activity">
    <reaction evidence="1">
        <text>ATP + protein L-histidine = ADP + protein N-phospho-L-histidine.</text>
        <dbReference type="EC" id="2.7.13.3"/>
    </reaction>
</comment>
<dbReference type="EC" id="2.7.13.3" evidence="2"/>
<evidence type="ECO:0000256" key="3">
    <source>
        <dbReference type="ARBA" id="ARBA00022553"/>
    </source>
</evidence>
<dbReference type="Gene3D" id="1.10.287.130">
    <property type="match status" value="1"/>
</dbReference>
<keyword evidence="4" id="KW-0808">Transferase</keyword>
<keyword evidence="6" id="KW-0902">Two-component regulatory system</keyword>
<dbReference type="InterPro" id="IPR029016">
    <property type="entry name" value="GAF-like_dom_sf"/>
</dbReference>
<dbReference type="Gene3D" id="3.30.565.10">
    <property type="entry name" value="Histidine kinase-like ATPase, C-terminal domain"/>
    <property type="match status" value="1"/>
</dbReference>
<dbReference type="InterPro" id="IPR050736">
    <property type="entry name" value="Sensor_HK_Regulatory"/>
</dbReference>
<dbReference type="CDD" id="cd00075">
    <property type="entry name" value="HATPase"/>
    <property type="match status" value="1"/>
</dbReference>
<dbReference type="Pfam" id="PF02518">
    <property type="entry name" value="HATPase_c"/>
    <property type="match status" value="1"/>
</dbReference>
<dbReference type="RefSeq" id="WP_256117758.1">
    <property type="nucleotide sequence ID" value="NZ_WHSB02000004.1"/>
</dbReference>
<evidence type="ECO:0000256" key="1">
    <source>
        <dbReference type="ARBA" id="ARBA00000085"/>
    </source>
</evidence>
<dbReference type="SMART" id="SM00387">
    <property type="entry name" value="HATPase_c"/>
    <property type="match status" value="1"/>
</dbReference>
<evidence type="ECO:0000259" key="7">
    <source>
        <dbReference type="PROSITE" id="PS50109"/>
    </source>
</evidence>
<keyword evidence="5 8" id="KW-0418">Kinase</keyword>
<dbReference type="InterPro" id="IPR036097">
    <property type="entry name" value="HisK_dim/P_sf"/>
</dbReference>
<dbReference type="PANTHER" id="PTHR43711:SF1">
    <property type="entry name" value="HISTIDINE KINASE 1"/>
    <property type="match status" value="1"/>
</dbReference>